<dbReference type="EMBL" id="PCVG01000057">
    <property type="protein sequence ID" value="PIQ68384.1"/>
    <property type="molecule type" value="Genomic_DNA"/>
</dbReference>
<dbReference type="NCBIfam" id="TIGR01031">
    <property type="entry name" value="rpmF_bact"/>
    <property type="match status" value="1"/>
</dbReference>
<dbReference type="PANTHER" id="PTHR35534">
    <property type="entry name" value="50S RIBOSOMAL PROTEIN L32"/>
    <property type="match status" value="1"/>
</dbReference>
<evidence type="ECO:0000313" key="6">
    <source>
        <dbReference type="EMBL" id="PIQ68384.1"/>
    </source>
</evidence>
<accession>A0A2H0KDC5</accession>
<proteinExistence type="inferred from homology"/>
<dbReference type="Pfam" id="PF01783">
    <property type="entry name" value="Ribosomal_L32p"/>
    <property type="match status" value="1"/>
</dbReference>
<dbReference type="HAMAP" id="MF_00340">
    <property type="entry name" value="Ribosomal_bL32"/>
    <property type="match status" value="1"/>
</dbReference>
<dbReference type="GO" id="GO:0006412">
    <property type="term" value="P:translation"/>
    <property type="evidence" value="ECO:0007669"/>
    <property type="project" value="UniProtKB-UniRule"/>
</dbReference>
<dbReference type="SUPFAM" id="SSF57829">
    <property type="entry name" value="Zn-binding ribosomal proteins"/>
    <property type="match status" value="1"/>
</dbReference>
<name>A0A2H0KDC5_9BACT</name>
<dbReference type="Proteomes" id="UP000229342">
    <property type="component" value="Unassembled WGS sequence"/>
</dbReference>
<sequence>MVVRMRSTKSHRNNRRSHFALIAPSISKCESCSKPRLSHGMCLSCGKYRGRVVVNMQAKLDKKLKKKAEKEKSTR</sequence>
<evidence type="ECO:0000256" key="3">
    <source>
        <dbReference type="ARBA" id="ARBA00023274"/>
    </source>
</evidence>
<comment type="caution">
    <text evidence="6">The sequence shown here is derived from an EMBL/GenBank/DDBJ whole genome shotgun (WGS) entry which is preliminary data.</text>
</comment>
<evidence type="ECO:0000256" key="2">
    <source>
        <dbReference type="ARBA" id="ARBA00022980"/>
    </source>
</evidence>
<evidence type="ECO:0000256" key="5">
    <source>
        <dbReference type="HAMAP-Rule" id="MF_00340"/>
    </source>
</evidence>
<evidence type="ECO:0000313" key="7">
    <source>
        <dbReference type="Proteomes" id="UP000229342"/>
    </source>
</evidence>
<evidence type="ECO:0000256" key="4">
    <source>
        <dbReference type="ARBA" id="ARBA00035178"/>
    </source>
</evidence>
<gene>
    <name evidence="5" type="primary">rpmF</name>
    <name evidence="6" type="ORF">COV91_04420</name>
</gene>
<dbReference type="InterPro" id="IPR002677">
    <property type="entry name" value="Ribosomal_bL32"/>
</dbReference>
<reference evidence="6 7" key="1">
    <citation type="submission" date="2017-09" db="EMBL/GenBank/DDBJ databases">
        <title>Depth-based differentiation of microbial function through sediment-hosted aquifers and enrichment of novel symbionts in the deep terrestrial subsurface.</title>
        <authorList>
            <person name="Probst A.J."/>
            <person name="Ladd B."/>
            <person name="Jarett J.K."/>
            <person name="Geller-Mcgrath D.E."/>
            <person name="Sieber C.M."/>
            <person name="Emerson J.B."/>
            <person name="Anantharaman K."/>
            <person name="Thomas B.C."/>
            <person name="Malmstrom R."/>
            <person name="Stieglmeier M."/>
            <person name="Klingl A."/>
            <person name="Woyke T."/>
            <person name="Ryan C.M."/>
            <person name="Banfield J.F."/>
        </authorList>
    </citation>
    <scope>NUCLEOTIDE SEQUENCE [LARGE SCALE GENOMIC DNA]</scope>
    <source>
        <strain evidence="6">CG11_big_fil_rev_8_21_14_0_20_46_11</strain>
    </source>
</reference>
<dbReference type="GO" id="GO:0015934">
    <property type="term" value="C:large ribosomal subunit"/>
    <property type="evidence" value="ECO:0007669"/>
    <property type="project" value="InterPro"/>
</dbReference>
<evidence type="ECO:0000256" key="1">
    <source>
        <dbReference type="ARBA" id="ARBA00008560"/>
    </source>
</evidence>
<dbReference type="PANTHER" id="PTHR35534:SF1">
    <property type="entry name" value="LARGE RIBOSOMAL SUBUNIT PROTEIN BL32"/>
    <property type="match status" value="1"/>
</dbReference>
<organism evidence="6 7">
    <name type="scientific">Candidatus Taylorbacteria bacterium CG11_big_fil_rev_8_21_14_0_20_46_11</name>
    <dbReference type="NCBI Taxonomy" id="1975025"/>
    <lineage>
        <taxon>Bacteria</taxon>
        <taxon>Candidatus Tayloriibacteriota</taxon>
    </lineage>
</organism>
<dbReference type="InterPro" id="IPR011332">
    <property type="entry name" value="Ribosomal_zn-bd"/>
</dbReference>
<keyword evidence="3 5" id="KW-0687">Ribonucleoprotein</keyword>
<dbReference type="GO" id="GO:0003735">
    <property type="term" value="F:structural constituent of ribosome"/>
    <property type="evidence" value="ECO:0007669"/>
    <property type="project" value="InterPro"/>
</dbReference>
<dbReference type="AlphaFoldDB" id="A0A2H0KDC5"/>
<comment type="similarity">
    <text evidence="1 5">Belongs to the bacterial ribosomal protein bL32 family.</text>
</comment>
<dbReference type="InterPro" id="IPR044957">
    <property type="entry name" value="Ribosomal_bL32_bact"/>
</dbReference>
<keyword evidence="2 5" id="KW-0689">Ribosomal protein</keyword>
<protein>
    <recommendedName>
        <fullName evidence="4 5">Large ribosomal subunit protein bL32</fullName>
    </recommendedName>
</protein>